<keyword evidence="10" id="KW-1185">Reference proteome</keyword>
<dbReference type="Proteomes" id="UP000279470">
    <property type="component" value="Unassembled WGS sequence"/>
</dbReference>
<dbReference type="Pfam" id="PF00698">
    <property type="entry name" value="Acyl_transf_1"/>
    <property type="match status" value="1"/>
</dbReference>
<dbReference type="PANTHER" id="PTHR42681:SF1">
    <property type="entry name" value="MALONYL-COA-ACYL CARRIER PROTEIN TRANSACYLASE, MITOCHONDRIAL"/>
    <property type="match status" value="1"/>
</dbReference>
<proteinExistence type="inferred from homology"/>
<gene>
    <name evidence="9" type="primary">fabD</name>
    <name evidence="9" type="ORF">EIC27_01035</name>
</gene>
<evidence type="ECO:0000313" key="10">
    <source>
        <dbReference type="Proteomes" id="UP000279470"/>
    </source>
</evidence>
<keyword evidence="4 6" id="KW-0012">Acyltransferase</keyword>
<evidence type="ECO:0000256" key="7">
    <source>
        <dbReference type="PIRSR" id="PIRSR000446-1"/>
    </source>
</evidence>
<evidence type="ECO:0000313" key="9">
    <source>
        <dbReference type="EMBL" id="RST71216.1"/>
    </source>
</evidence>
<comment type="similarity">
    <text evidence="6">Belongs to the fabD family.</text>
</comment>
<dbReference type="AlphaFoldDB" id="A0A429XTN0"/>
<evidence type="ECO:0000256" key="4">
    <source>
        <dbReference type="ARBA" id="ARBA00023315"/>
    </source>
</evidence>
<dbReference type="GO" id="GO:0006633">
    <property type="term" value="P:fatty acid biosynthetic process"/>
    <property type="evidence" value="ECO:0007669"/>
    <property type="project" value="TreeGrafter"/>
</dbReference>
<comment type="caution">
    <text evidence="9">The sequence shown here is derived from an EMBL/GenBank/DDBJ whole genome shotgun (WGS) entry which is preliminary data.</text>
</comment>
<dbReference type="SUPFAM" id="SSF55048">
    <property type="entry name" value="Probable ACP-binding domain of malonyl-CoA ACP transacylase"/>
    <property type="match status" value="1"/>
</dbReference>
<dbReference type="InterPro" id="IPR016036">
    <property type="entry name" value="Malonyl_transacylase_ACP-bd"/>
</dbReference>
<dbReference type="InterPro" id="IPR024925">
    <property type="entry name" value="Malonyl_CoA-ACP_transAc"/>
</dbReference>
<sequence length="312" mass="34437">MNTAFIYPGQGSQYVGMGKDLYDNFLEAKEVFEIVNDALNQNLTDIIFNGDSDDLKTTSNTQPAIMAKSIAVFKVLISLSNKKITELCSISAGHSLGEYSALCATESIHIKNTAKILRARGNAMQKAVPIGKGAMYALIGGDEVAAQEICKILSGNGVCEIANDNGGGQIILSGDKDAFKDINEVVKNFKIRKAIPLPVSAPFHSSLMKEATEVMSQELAKYNFEIPKIDVIANYSANVYQSKEEIKDLLVKQIEGKVRWRETIAKMYNEFSIRKFVEVGPGNVLTNLIKREYKDVEVYSLQTAKDIENFLK</sequence>
<accession>A0A429XTN0</accession>
<dbReference type="PIRSF" id="PIRSF000446">
    <property type="entry name" value="Mct"/>
    <property type="match status" value="1"/>
</dbReference>
<dbReference type="EC" id="2.3.1.39" evidence="1 6"/>
<dbReference type="InterPro" id="IPR014043">
    <property type="entry name" value="Acyl_transferase_dom"/>
</dbReference>
<dbReference type="InterPro" id="IPR004410">
    <property type="entry name" value="Malonyl_CoA-ACP_transAc_FabD"/>
</dbReference>
<dbReference type="InterPro" id="IPR001227">
    <property type="entry name" value="Ac_transferase_dom_sf"/>
</dbReference>
<dbReference type="GO" id="GO:0004314">
    <property type="term" value="F:[acyl-carrier-protein] S-malonyltransferase activity"/>
    <property type="evidence" value="ECO:0007669"/>
    <property type="project" value="UniProtKB-EC"/>
</dbReference>
<feature type="domain" description="Malonyl-CoA:ACP transacylase (MAT)" evidence="8">
    <location>
        <begin position="6"/>
        <end position="306"/>
    </location>
</feature>
<evidence type="ECO:0000256" key="6">
    <source>
        <dbReference type="PIRNR" id="PIRNR000446"/>
    </source>
</evidence>
<organism evidence="9 10">
    <name type="scientific">Candidatus Aquarickettsia rohweri</name>
    <dbReference type="NCBI Taxonomy" id="2602574"/>
    <lineage>
        <taxon>Bacteria</taxon>
        <taxon>Pseudomonadati</taxon>
        <taxon>Pseudomonadota</taxon>
        <taxon>Alphaproteobacteria</taxon>
        <taxon>Rickettsiales</taxon>
        <taxon>Candidatus Midichloriaceae</taxon>
        <taxon>Candidatus Aquarickettsia</taxon>
    </lineage>
</organism>
<evidence type="ECO:0000256" key="2">
    <source>
        <dbReference type="ARBA" id="ARBA00018953"/>
    </source>
</evidence>
<evidence type="ECO:0000256" key="5">
    <source>
        <dbReference type="ARBA" id="ARBA00048462"/>
    </source>
</evidence>
<dbReference type="RefSeq" id="WP_126044306.1">
    <property type="nucleotide sequence ID" value="NZ_RXFM01000008.1"/>
</dbReference>
<comment type="catalytic activity">
    <reaction evidence="5 6">
        <text>holo-[ACP] + malonyl-CoA = malonyl-[ACP] + CoA</text>
        <dbReference type="Rhea" id="RHEA:41792"/>
        <dbReference type="Rhea" id="RHEA-COMP:9623"/>
        <dbReference type="Rhea" id="RHEA-COMP:9685"/>
        <dbReference type="ChEBI" id="CHEBI:57287"/>
        <dbReference type="ChEBI" id="CHEBI:57384"/>
        <dbReference type="ChEBI" id="CHEBI:64479"/>
        <dbReference type="ChEBI" id="CHEBI:78449"/>
        <dbReference type="EC" id="2.3.1.39"/>
    </reaction>
</comment>
<name>A0A429XTN0_9RICK</name>
<dbReference type="NCBIfam" id="TIGR00128">
    <property type="entry name" value="fabD"/>
    <property type="match status" value="1"/>
</dbReference>
<keyword evidence="3 6" id="KW-0808">Transferase</keyword>
<protein>
    <recommendedName>
        <fullName evidence="2 6">Malonyl CoA-acyl carrier protein transacylase</fullName>
        <ecNumber evidence="1 6">2.3.1.39</ecNumber>
    </recommendedName>
</protein>
<dbReference type="InterPro" id="IPR050858">
    <property type="entry name" value="Mal-CoA-ACP_Trans/PKS_FabD"/>
</dbReference>
<feature type="active site" evidence="7">
    <location>
        <position position="95"/>
    </location>
</feature>
<dbReference type="Gene3D" id="3.30.70.250">
    <property type="entry name" value="Malonyl-CoA ACP transacylase, ACP-binding"/>
    <property type="match status" value="1"/>
</dbReference>
<dbReference type="OrthoDB" id="9808564at2"/>
<dbReference type="PANTHER" id="PTHR42681">
    <property type="entry name" value="MALONYL-COA-ACYL CARRIER PROTEIN TRANSACYLASE, MITOCHONDRIAL"/>
    <property type="match status" value="1"/>
</dbReference>
<dbReference type="EMBL" id="RXFM01000008">
    <property type="protein sequence ID" value="RST71216.1"/>
    <property type="molecule type" value="Genomic_DNA"/>
</dbReference>
<dbReference type="SUPFAM" id="SSF52151">
    <property type="entry name" value="FabD/lysophospholipase-like"/>
    <property type="match status" value="1"/>
</dbReference>
<dbReference type="SMART" id="SM00827">
    <property type="entry name" value="PKS_AT"/>
    <property type="match status" value="1"/>
</dbReference>
<evidence type="ECO:0000256" key="1">
    <source>
        <dbReference type="ARBA" id="ARBA00013258"/>
    </source>
</evidence>
<feature type="active site" evidence="7">
    <location>
        <position position="204"/>
    </location>
</feature>
<evidence type="ECO:0000256" key="3">
    <source>
        <dbReference type="ARBA" id="ARBA00022679"/>
    </source>
</evidence>
<reference evidence="10" key="1">
    <citation type="submission" date="2018-11" db="EMBL/GenBank/DDBJ databases">
        <title>Phylogenetic, genomic, and biogeographic characterization of a novel and ubiquitous marine invertebrate-associated Rickettsiales parasite, Candidatus Marinoinvertebrata rohwerii, gen. nov., sp. nov.</title>
        <authorList>
            <person name="Klinges J.G."/>
            <person name="Rosales S.M."/>
            <person name="Mcminds R."/>
            <person name="Shaver E.C."/>
            <person name="Shantz A."/>
            <person name="Peters E.C."/>
            <person name="Burkepile D.E."/>
            <person name="Silliman B.R."/>
            <person name="Vega Thurber R.L."/>
        </authorList>
    </citation>
    <scope>NUCLEOTIDE SEQUENCE [LARGE SCALE GENOMIC DNA]</scope>
    <source>
        <strain evidence="10">a_cerv_44</strain>
    </source>
</reference>
<dbReference type="Gene3D" id="3.40.366.10">
    <property type="entry name" value="Malonyl-Coenzyme A Acyl Carrier Protein, domain 2"/>
    <property type="match status" value="1"/>
</dbReference>
<evidence type="ECO:0000259" key="8">
    <source>
        <dbReference type="SMART" id="SM00827"/>
    </source>
</evidence>
<dbReference type="InterPro" id="IPR016035">
    <property type="entry name" value="Acyl_Trfase/lysoPLipase"/>
</dbReference>